<dbReference type="EMBL" id="RJVQ01000003">
    <property type="protein sequence ID" value="RQW63699.1"/>
    <property type="molecule type" value="Genomic_DNA"/>
</dbReference>
<sequence length="117" mass="13700">MMKLVSNVHKAFVLKESNKLSASIELNRNAIADFFGIHEQSNEMDDFVDIVDHRLTEYLRCKETVQSHTKRFVSTIRQFIIDRRMPRSLCTNTRLNEFSITVINEIIEYSNGYRQAA</sequence>
<dbReference type="AlphaFoldDB" id="A0A3N9THP7"/>
<reference evidence="1 2" key="1">
    <citation type="submission" date="2018-11" db="EMBL/GenBank/DDBJ databases">
        <title>Vibrio LJC006 sp. nov., isolated from seawater during the bloom of the enteromorpha.</title>
        <authorList>
            <person name="Liang J."/>
        </authorList>
    </citation>
    <scope>NUCLEOTIDE SEQUENCE [LARGE SCALE GENOMIC DNA]</scope>
    <source>
        <strain evidence="1 2">LJC006</strain>
    </source>
</reference>
<dbReference type="Proteomes" id="UP000281112">
    <property type="component" value="Unassembled WGS sequence"/>
</dbReference>
<organism evidence="1 2">
    <name type="scientific">Vibrio viridaestus</name>
    <dbReference type="NCBI Taxonomy" id="2487322"/>
    <lineage>
        <taxon>Bacteria</taxon>
        <taxon>Pseudomonadati</taxon>
        <taxon>Pseudomonadota</taxon>
        <taxon>Gammaproteobacteria</taxon>
        <taxon>Vibrionales</taxon>
        <taxon>Vibrionaceae</taxon>
        <taxon>Vibrio</taxon>
    </lineage>
</organism>
<evidence type="ECO:0000313" key="1">
    <source>
        <dbReference type="EMBL" id="RQW63699.1"/>
    </source>
</evidence>
<protein>
    <submittedName>
        <fullName evidence="1">Uncharacterized protein</fullName>
    </submittedName>
</protein>
<proteinExistence type="predicted"/>
<dbReference type="RefSeq" id="WP_124937162.1">
    <property type="nucleotide sequence ID" value="NZ_RJVQ01000003.1"/>
</dbReference>
<comment type="caution">
    <text evidence="1">The sequence shown here is derived from an EMBL/GenBank/DDBJ whole genome shotgun (WGS) entry which is preliminary data.</text>
</comment>
<gene>
    <name evidence="1" type="ORF">EES38_10685</name>
</gene>
<keyword evidence="2" id="KW-1185">Reference proteome</keyword>
<evidence type="ECO:0000313" key="2">
    <source>
        <dbReference type="Proteomes" id="UP000281112"/>
    </source>
</evidence>
<name>A0A3N9THP7_9VIBR</name>
<accession>A0A3N9THP7</accession>